<dbReference type="AlphaFoldDB" id="A0A844T6C4"/>
<dbReference type="EMBL" id="WQNE01000001">
    <property type="protein sequence ID" value="MVT71939.1"/>
    <property type="molecule type" value="Genomic_DNA"/>
</dbReference>
<reference evidence="2 3" key="1">
    <citation type="submission" date="2019-12" db="EMBL/GenBank/DDBJ databases">
        <title>Draft genome sequences Bradyrhizobium cajani AMBPC1010, Bradyrhizobium pachyrhizi AMBPC1040 and Bradyrhizobium yuanmingense ALSPC3051, three plant growth promoting strains isolated from nodules of Cajanus cajan L. in Dominican Republic.</title>
        <authorList>
            <person name="Flores-Felix J.D."/>
            <person name="Araujo J."/>
            <person name="Diaz-Alcantara C."/>
            <person name="Gonzalez-Andres F."/>
            <person name="Velazquez E."/>
        </authorList>
    </citation>
    <scope>NUCLEOTIDE SEQUENCE [LARGE SCALE GENOMIC DNA]</scope>
    <source>
        <strain evidence="2 3">1010</strain>
    </source>
</reference>
<comment type="caution">
    <text evidence="2">The sequence shown here is derived from an EMBL/GenBank/DDBJ whole genome shotgun (WGS) entry which is preliminary data.</text>
</comment>
<accession>A0A844T6C4</accession>
<evidence type="ECO:0000256" key="1">
    <source>
        <dbReference type="SAM" id="MobiDB-lite"/>
    </source>
</evidence>
<evidence type="ECO:0000313" key="3">
    <source>
        <dbReference type="Proteomes" id="UP000449969"/>
    </source>
</evidence>
<dbReference type="OrthoDB" id="8254487at2"/>
<dbReference type="RefSeq" id="WP_157327246.1">
    <property type="nucleotide sequence ID" value="NZ_JANADL010000009.1"/>
</dbReference>
<gene>
    <name evidence="2" type="ORF">GPL20_02230</name>
</gene>
<sequence>MADIVRFVPKAELERIRLIREARAIYDSIFPPTALIGEQPHGCPAQSTQSVSNSISLRTSALEDE</sequence>
<evidence type="ECO:0000313" key="2">
    <source>
        <dbReference type="EMBL" id="MVT71939.1"/>
    </source>
</evidence>
<name>A0A844T6C4_9BRAD</name>
<protein>
    <submittedName>
        <fullName evidence="2">Uncharacterized protein</fullName>
    </submittedName>
</protein>
<feature type="compositionally biased region" description="Polar residues" evidence="1">
    <location>
        <begin position="45"/>
        <end position="59"/>
    </location>
</feature>
<keyword evidence="3" id="KW-1185">Reference proteome</keyword>
<proteinExistence type="predicted"/>
<feature type="region of interest" description="Disordered" evidence="1">
    <location>
        <begin position="37"/>
        <end position="65"/>
    </location>
</feature>
<organism evidence="2 3">
    <name type="scientific">Bradyrhizobium cajani</name>
    <dbReference type="NCBI Taxonomy" id="1928661"/>
    <lineage>
        <taxon>Bacteria</taxon>
        <taxon>Pseudomonadati</taxon>
        <taxon>Pseudomonadota</taxon>
        <taxon>Alphaproteobacteria</taxon>
        <taxon>Hyphomicrobiales</taxon>
        <taxon>Nitrobacteraceae</taxon>
        <taxon>Bradyrhizobium</taxon>
    </lineage>
</organism>
<dbReference type="Proteomes" id="UP000449969">
    <property type="component" value="Unassembled WGS sequence"/>
</dbReference>